<evidence type="ECO:0000313" key="2">
    <source>
        <dbReference type="EMBL" id="BAY16483.1"/>
    </source>
</evidence>
<dbReference type="AlphaFoldDB" id="A0A1Z4GG37"/>
<evidence type="ECO:0000256" key="1">
    <source>
        <dbReference type="SAM" id="MobiDB-lite"/>
    </source>
</evidence>
<proteinExistence type="predicted"/>
<dbReference type="EMBL" id="AP018174">
    <property type="protein sequence ID" value="BAY16483.1"/>
    <property type="molecule type" value="Genomic_DNA"/>
</dbReference>
<organism evidence="2 3">
    <name type="scientific">Anabaenopsis circularis NIES-21</name>
    <dbReference type="NCBI Taxonomy" id="1085406"/>
    <lineage>
        <taxon>Bacteria</taxon>
        <taxon>Bacillati</taxon>
        <taxon>Cyanobacteriota</taxon>
        <taxon>Cyanophyceae</taxon>
        <taxon>Nostocales</taxon>
        <taxon>Nodulariaceae</taxon>
        <taxon>Anabaenopsis</taxon>
    </lineage>
</organism>
<dbReference type="Gene3D" id="3.10.310.10">
    <property type="entry name" value="Diaminopimelate Epimerase, Chain A, domain 1"/>
    <property type="match status" value="1"/>
</dbReference>
<protein>
    <submittedName>
        <fullName evidence="2">Diaminopimelate epimerase</fullName>
    </submittedName>
</protein>
<gene>
    <name evidence="2" type="primary">dapF_1</name>
    <name evidence="2" type="ORF">NIES21_23120</name>
</gene>
<sequence length="90" mass="9922">MIPRLTVPHLENGDRREVIQSQINFDGEIFTFCAATIGNPHCVIPLTEVNSAIAKKYGPILEINPLFPNRGKSSEAVTSRHATAETFTQT</sequence>
<keyword evidence="3" id="KW-1185">Reference proteome</keyword>
<dbReference type="SUPFAM" id="SSF54506">
    <property type="entry name" value="Diaminopimelate epimerase-like"/>
    <property type="match status" value="1"/>
</dbReference>
<dbReference type="Proteomes" id="UP000218287">
    <property type="component" value="Chromosome"/>
</dbReference>
<reference evidence="2 3" key="1">
    <citation type="submission" date="2017-06" db="EMBL/GenBank/DDBJ databases">
        <title>Genome sequencing of cyanobaciteial culture collection at National Institute for Environmental Studies (NIES).</title>
        <authorList>
            <person name="Hirose Y."/>
            <person name="Shimura Y."/>
            <person name="Fujisawa T."/>
            <person name="Nakamura Y."/>
            <person name="Kawachi M."/>
        </authorList>
    </citation>
    <scope>NUCLEOTIDE SEQUENCE [LARGE SCALE GENOMIC DNA]</scope>
    <source>
        <strain evidence="2 3">NIES-21</strain>
    </source>
</reference>
<accession>A0A1Z4GG37</accession>
<feature type="region of interest" description="Disordered" evidence="1">
    <location>
        <begin position="71"/>
        <end position="90"/>
    </location>
</feature>
<feature type="compositionally biased region" description="Polar residues" evidence="1">
    <location>
        <begin position="75"/>
        <end position="90"/>
    </location>
</feature>
<name>A0A1Z4GG37_9CYAN</name>
<evidence type="ECO:0000313" key="3">
    <source>
        <dbReference type="Proteomes" id="UP000218287"/>
    </source>
</evidence>